<dbReference type="InterPro" id="IPR029063">
    <property type="entry name" value="SAM-dependent_MTases_sf"/>
</dbReference>
<dbReference type="InterPro" id="IPR009902">
    <property type="entry name" value="DUF1442"/>
</dbReference>
<dbReference type="Gene3D" id="3.40.50.150">
    <property type="entry name" value="Vaccinia Virus protein VP39"/>
    <property type="match status" value="1"/>
</dbReference>
<gene>
    <name evidence="1" type="ORF">CK203_087937</name>
</gene>
<organism evidence="1 2">
    <name type="scientific">Vitis vinifera</name>
    <name type="common">Grape</name>
    <dbReference type="NCBI Taxonomy" id="29760"/>
    <lineage>
        <taxon>Eukaryota</taxon>
        <taxon>Viridiplantae</taxon>
        <taxon>Streptophyta</taxon>
        <taxon>Embryophyta</taxon>
        <taxon>Tracheophyta</taxon>
        <taxon>Spermatophyta</taxon>
        <taxon>Magnoliopsida</taxon>
        <taxon>eudicotyledons</taxon>
        <taxon>Gunneridae</taxon>
        <taxon>Pentapetalae</taxon>
        <taxon>rosids</taxon>
        <taxon>Vitales</taxon>
        <taxon>Vitaceae</taxon>
        <taxon>Viteae</taxon>
        <taxon>Vitis</taxon>
    </lineage>
</organism>
<dbReference type="PANTHER" id="PTHR33593:SF16">
    <property type="entry name" value="OS08G0110600 PROTEIN"/>
    <property type="match status" value="1"/>
</dbReference>
<name>A0A438D7X9_VITVI</name>
<dbReference type="SUPFAM" id="SSF53335">
    <property type="entry name" value="S-adenosyl-L-methionine-dependent methyltransferases"/>
    <property type="match status" value="1"/>
</dbReference>
<dbReference type="Pfam" id="PF07279">
    <property type="entry name" value="DUF1442"/>
    <property type="match status" value="1"/>
</dbReference>
<protein>
    <recommendedName>
        <fullName evidence="3">S-adenosyl-L-methionine-dependent methyltransferase</fullName>
    </recommendedName>
</protein>
<accession>A0A438D7X9</accession>
<evidence type="ECO:0000313" key="1">
    <source>
        <dbReference type="EMBL" id="RVW31552.1"/>
    </source>
</evidence>
<dbReference type="PANTHER" id="PTHR33593">
    <property type="entry name" value="DUF1442 FAMILY PROTEIN"/>
    <property type="match status" value="1"/>
</dbReference>
<reference evidence="1 2" key="1">
    <citation type="journal article" date="2018" name="PLoS Genet.">
        <title>Population sequencing reveals clonal diversity and ancestral inbreeding in the grapevine cultivar Chardonnay.</title>
        <authorList>
            <person name="Roach M.J."/>
            <person name="Johnson D.L."/>
            <person name="Bohlmann J."/>
            <person name="van Vuuren H.J."/>
            <person name="Jones S.J."/>
            <person name="Pretorius I.S."/>
            <person name="Schmidt S.A."/>
            <person name="Borneman A.R."/>
        </authorList>
    </citation>
    <scope>NUCLEOTIDE SEQUENCE [LARGE SCALE GENOMIC DNA]</scope>
    <source>
        <strain evidence="2">cv. Chardonnay</strain>
        <tissue evidence="1">Leaf</tissue>
    </source>
</reference>
<dbReference type="Proteomes" id="UP000288805">
    <property type="component" value="Unassembled WGS sequence"/>
</dbReference>
<comment type="caution">
    <text evidence="1">The sequence shown here is derived from an EMBL/GenBank/DDBJ whole genome shotgun (WGS) entry which is preliminary data.</text>
</comment>
<dbReference type="AlphaFoldDB" id="A0A438D7X9"/>
<proteinExistence type="predicted"/>
<evidence type="ECO:0000313" key="2">
    <source>
        <dbReference type="Proteomes" id="UP000288805"/>
    </source>
</evidence>
<dbReference type="EMBL" id="QGNW01001749">
    <property type="protein sequence ID" value="RVW31552.1"/>
    <property type="molecule type" value="Genomic_DNA"/>
</dbReference>
<evidence type="ECO:0008006" key="3">
    <source>
        <dbReference type="Google" id="ProtNLM"/>
    </source>
</evidence>
<sequence length="216" mass="24413">MKWSPQDAMEAYLQTLQLCKDHYNQDCTEYGGATKCIQPQCMEFISALAAGNQAKLMVQILSNEGVNPLTIALAVAAKHTGGRFICVLDQQQDMEDCKAQLSCYDLEDKVEFVHGNPCEIVIQFKSIDFAVIDCKFEDHLKLFKTIDVNPRGSIVLVSNLVRRRNGVSFGEVVRRKKGVEYVTLHIGQGMVLTRIGFTCNGHETRRYKRFHVTFES</sequence>